<protein>
    <submittedName>
        <fullName evidence="2">Uncharacterized protein</fullName>
    </submittedName>
</protein>
<evidence type="ECO:0000313" key="2">
    <source>
        <dbReference type="EMBL" id="EWG50225.1"/>
    </source>
</evidence>
<proteinExistence type="predicted"/>
<dbReference type="GeneID" id="30073485"/>
<accession>W7MRG7</accession>
<name>W7MRG7_GIBM7</name>
<dbReference type="Proteomes" id="UP000009096">
    <property type="component" value="Chromosome 1"/>
</dbReference>
<reference evidence="2 3" key="1">
    <citation type="journal article" date="2010" name="Nature">
        <title>Comparative genomics reveals mobile pathogenicity chromosomes in Fusarium.</title>
        <authorList>
            <person name="Ma L.J."/>
            <person name="van der Does H.C."/>
            <person name="Borkovich K.A."/>
            <person name="Coleman J.J."/>
            <person name="Daboussi M.J."/>
            <person name="Di Pietro A."/>
            <person name="Dufresne M."/>
            <person name="Freitag M."/>
            <person name="Grabherr M."/>
            <person name="Henrissat B."/>
            <person name="Houterman P.M."/>
            <person name="Kang S."/>
            <person name="Shim W.B."/>
            <person name="Woloshuk C."/>
            <person name="Xie X."/>
            <person name="Xu J.R."/>
            <person name="Antoniw J."/>
            <person name="Baker S.E."/>
            <person name="Bluhm B.H."/>
            <person name="Breakspear A."/>
            <person name="Brown D.W."/>
            <person name="Butchko R.A."/>
            <person name="Chapman S."/>
            <person name="Coulson R."/>
            <person name="Coutinho P.M."/>
            <person name="Danchin E.G."/>
            <person name="Diener A."/>
            <person name="Gale L.R."/>
            <person name="Gardiner D.M."/>
            <person name="Goff S."/>
            <person name="Hammond-Kosack K.E."/>
            <person name="Hilburn K."/>
            <person name="Hua-Van A."/>
            <person name="Jonkers W."/>
            <person name="Kazan K."/>
            <person name="Kodira C.D."/>
            <person name="Koehrsen M."/>
            <person name="Kumar L."/>
            <person name="Lee Y.H."/>
            <person name="Li L."/>
            <person name="Manners J.M."/>
            <person name="Miranda-Saavedra D."/>
            <person name="Mukherjee M."/>
            <person name="Park G."/>
            <person name="Park J."/>
            <person name="Park S.Y."/>
            <person name="Proctor R.H."/>
            <person name="Regev A."/>
            <person name="Ruiz-Roldan M.C."/>
            <person name="Sain D."/>
            <person name="Sakthikumar S."/>
            <person name="Sykes S."/>
            <person name="Schwartz D.C."/>
            <person name="Turgeon B.G."/>
            <person name="Wapinski I."/>
            <person name="Yoder O."/>
            <person name="Young S."/>
            <person name="Zeng Q."/>
            <person name="Zhou S."/>
            <person name="Galagan J."/>
            <person name="Cuomo C.A."/>
            <person name="Kistler H.C."/>
            <person name="Rep M."/>
        </authorList>
    </citation>
    <scope>NUCLEOTIDE SEQUENCE [LARGE SCALE GENOMIC DNA]</scope>
    <source>
        <strain evidence="3">M3125 / FGSC 7600</strain>
    </source>
</reference>
<dbReference type="KEGG" id="fvr:FVEG_16609"/>
<dbReference type="AlphaFoldDB" id="W7MRG7"/>
<keyword evidence="3" id="KW-1185">Reference proteome</keyword>
<dbReference type="VEuPathDB" id="FungiDB:FVEG_16609"/>
<feature type="region of interest" description="Disordered" evidence="1">
    <location>
        <begin position="1"/>
        <end position="30"/>
    </location>
</feature>
<dbReference type="EMBL" id="DS022254">
    <property type="protein sequence ID" value="EWG50225.1"/>
    <property type="molecule type" value="Genomic_DNA"/>
</dbReference>
<dbReference type="RefSeq" id="XP_018756416.1">
    <property type="nucleotide sequence ID" value="XM_018905852.1"/>
</dbReference>
<evidence type="ECO:0000256" key="1">
    <source>
        <dbReference type="SAM" id="MobiDB-lite"/>
    </source>
</evidence>
<sequence length="106" mass="11580">MQAHCNCNTSENLTSQAGSPQGLPKHGETGASARWRRLETALDDLLPLARFGCRVCGVHGTSLFRFSAPGEIVNGGWLEIRNDSTLETLIGRLSQFYVVHLLTVNL</sequence>
<evidence type="ECO:0000313" key="3">
    <source>
        <dbReference type="Proteomes" id="UP000009096"/>
    </source>
</evidence>
<gene>
    <name evidence="2" type="ORF">FVEG_16609</name>
</gene>
<feature type="compositionally biased region" description="Polar residues" evidence="1">
    <location>
        <begin position="1"/>
        <end position="19"/>
    </location>
</feature>
<dbReference type="EMBL" id="CM000578">
    <property type="protein sequence ID" value="EWG50225.1"/>
    <property type="molecule type" value="Genomic_DNA"/>
</dbReference>
<organism evidence="2 3">
    <name type="scientific">Gibberella moniliformis (strain M3125 / FGSC 7600)</name>
    <name type="common">Maize ear and stalk rot fungus</name>
    <name type="synonym">Fusarium verticillioides</name>
    <dbReference type="NCBI Taxonomy" id="334819"/>
    <lineage>
        <taxon>Eukaryota</taxon>
        <taxon>Fungi</taxon>
        <taxon>Dikarya</taxon>
        <taxon>Ascomycota</taxon>
        <taxon>Pezizomycotina</taxon>
        <taxon>Sordariomycetes</taxon>
        <taxon>Hypocreomycetidae</taxon>
        <taxon>Hypocreales</taxon>
        <taxon>Nectriaceae</taxon>
        <taxon>Fusarium</taxon>
        <taxon>Fusarium fujikuroi species complex</taxon>
    </lineage>
</organism>